<comment type="similarity">
    <text evidence="2 4">Belongs to the perilipin family.</text>
</comment>
<gene>
    <name evidence="5" type="primary">LOC113405346</name>
</gene>
<evidence type="ECO:0000313" key="5">
    <source>
        <dbReference type="Ensembl" id="ENSTMTP00000022975.1"/>
    </source>
</evidence>
<evidence type="ECO:0000256" key="2">
    <source>
        <dbReference type="ARBA" id="ARBA00006311"/>
    </source>
</evidence>
<name>A0A674JNP3_9SAUR</name>
<evidence type="ECO:0000256" key="1">
    <source>
        <dbReference type="ARBA" id="ARBA00004502"/>
    </source>
</evidence>
<dbReference type="GeneTree" id="ENSGT00950000182920"/>
<protein>
    <recommendedName>
        <fullName evidence="4">Perilipin</fullName>
    </recommendedName>
</protein>
<evidence type="ECO:0000313" key="6">
    <source>
        <dbReference type="Proteomes" id="UP000472274"/>
    </source>
</evidence>
<dbReference type="GO" id="GO:0005811">
    <property type="term" value="C:lipid droplet"/>
    <property type="evidence" value="ECO:0007669"/>
    <property type="project" value="UniProtKB-SubCell"/>
</dbReference>
<dbReference type="PANTHER" id="PTHR14024">
    <property type="entry name" value="PERILIPIN"/>
    <property type="match status" value="1"/>
</dbReference>
<reference evidence="5" key="2">
    <citation type="submission" date="2025-09" db="UniProtKB">
        <authorList>
            <consortium name="Ensembl"/>
        </authorList>
    </citation>
    <scope>IDENTIFICATION</scope>
</reference>
<dbReference type="PANTHER" id="PTHR14024:SF11">
    <property type="entry name" value="PERILIPIN-3"/>
    <property type="match status" value="1"/>
</dbReference>
<dbReference type="SUPFAM" id="SSF109775">
    <property type="entry name" value="Mannose-6-phosphate receptor binding protein 1 (Tip47), C-terminal domain"/>
    <property type="match status" value="1"/>
</dbReference>
<evidence type="ECO:0000256" key="3">
    <source>
        <dbReference type="ARBA" id="ARBA00022677"/>
    </source>
</evidence>
<keyword evidence="6" id="KW-1185">Reference proteome</keyword>
<proteinExistence type="inferred from homology"/>
<dbReference type="InterPro" id="IPR004279">
    <property type="entry name" value="Perilipin"/>
</dbReference>
<sequence>MSANENETQVEIQAQEQQVVGRVAGLPLVSSAYEMASANYVATKETYPAIKAVCEVAETGVKAITSAAIVGARPILDQLEPQLAAANEYACRGLDRLEEQLPILQQPIEKVTILVSSTVTEAKDAVTSMVGVAKGAVQESVEVTKSAVTSSMSTVIGSSMGQMAASGIDMALAKSEQLVDHYLPMTEEELGWTNGFDAAPCAVTQQQSYYVRLGSLSSMLRQRAYQHALGKMRQARQRTLEALSQLQQTIDLINHAKQAVDQKLHNGQDRLYQMWLQCCRGKFEGQEDPDSAEVEAQALSMSQSLTEQLKTTCLTLLGSIQGLPSTIQDQAQQVSSSIEALQASFSSASCFQDLSSSALAQSREKVTKAQESLDELLEYVMQNIPLDWIVGPFTPAGDAAPCPDELVEEGKKVEA</sequence>
<dbReference type="Gene3D" id="1.20.120.340">
    <property type="entry name" value="Flagellar protein FliS"/>
    <property type="match status" value="1"/>
</dbReference>
<dbReference type="PIRSF" id="PIRSF036881">
    <property type="entry name" value="PAT"/>
    <property type="match status" value="1"/>
</dbReference>
<dbReference type="Ensembl" id="ENSTMTT00000023788.1">
    <property type="protein sequence ID" value="ENSTMTP00000022975.1"/>
    <property type="gene ID" value="ENSTMTG00000016741.1"/>
</dbReference>
<dbReference type="AlphaFoldDB" id="A0A674JNP3"/>
<accession>A0A674JNP3</accession>
<comment type="subcellular location">
    <subcellularLocation>
        <location evidence="1">Lipid droplet</location>
    </subcellularLocation>
</comment>
<dbReference type="Proteomes" id="UP000472274">
    <property type="component" value="Unplaced"/>
</dbReference>
<reference evidence="5" key="1">
    <citation type="submission" date="2025-08" db="UniProtKB">
        <authorList>
            <consortium name="Ensembl"/>
        </authorList>
    </citation>
    <scope>IDENTIFICATION</scope>
</reference>
<evidence type="ECO:0000256" key="4">
    <source>
        <dbReference type="PIRNR" id="PIRNR036881"/>
    </source>
</evidence>
<dbReference type="Gene3D" id="3.30.720.170">
    <property type="entry name" value="Perilipin, alpha-beta domain"/>
    <property type="match status" value="1"/>
</dbReference>
<dbReference type="GO" id="GO:0005829">
    <property type="term" value="C:cytosol"/>
    <property type="evidence" value="ECO:0007669"/>
    <property type="project" value="TreeGrafter"/>
</dbReference>
<dbReference type="Pfam" id="PF03036">
    <property type="entry name" value="Perilipin"/>
    <property type="match status" value="1"/>
</dbReference>
<organism evidence="5 6">
    <name type="scientific">Terrapene triunguis</name>
    <name type="common">Three-toed box turtle</name>
    <dbReference type="NCBI Taxonomy" id="2587831"/>
    <lineage>
        <taxon>Eukaryota</taxon>
        <taxon>Metazoa</taxon>
        <taxon>Chordata</taxon>
        <taxon>Craniata</taxon>
        <taxon>Vertebrata</taxon>
        <taxon>Euteleostomi</taxon>
        <taxon>Archelosauria</taxon>
        <taxon>Testudinata</taxon>
        <taxon>Testudines</taxon>
        <taxon>Cryptodira</taxon>
        <taxon>Durocryptodira</taxon>
        <taxon>Testudinoidea</taxon>
        <taxon>Emydidae</taxon>
        <taxon>Terrapene</taxon>
    </lineage>
</organism>
<dbReference type="GO" id="GO:0019915">
    <property type="term" value="P:lipid storage"/>
    <property type="evidence" value="ECO:0007669"/>
    <property type="project" value="TreeGrafter"/>
</dbReference>
<keyword evidence="3" id="KW-0551">Lipid droplet</keyword>
<dbReference type="GO" id="GO:0010890">
    <property type="term" value="P:positive regulation of triglyceride storage"/>
    <property type="evidence" value="ECO:0007669"/>
    <property type="project" value="TreeGrafter"/>
</dbReference>